<gene>
    <name evidence="2" type="ORF">EVJ58_g2653</name>
</gene>
<dbReference type="EMBL" id="SEKV01000100">
    <property type="protein sequence ID" value="TFY64369.1"/>
    <property type="molecule type" value="Genomic_DNA"/>
</dbReference>
<sequence length="86" mass="9465">MARASKDSGKTEQTPLPHPQENAKPDDWMDTFQAPGRVTTKFVDPCKRAAKRRWIASTEMNSTVTSAMTSLGLTGIARRIGYAVLL</sequence>
<dbReference type="Proteomes" id="UP000298390">
    <property type="component" value="Unassembled WGS sequence"/>
</dbReference>
<evidence type="ECO:0000313" key="3">
    <source>
        <dbReference type="Proteomes" id="UP000298390"/>
    </source>
</evidence>
<dbReference type="AlphaFoldDB" id="A0A4Y9YTF3"/>
<comment type="caution">
    <text evidence="2">The sequence shown here is derived from an EMBL/GenBank/DDBJ whole genome shotgun (WGS) entry which is preliminary data.</text>
</comment>
<name>A0A4Y9YTF3_9APHY</name>
<evidence type="ECO:0000256" key="1">
    <source>
        <dbReference type="SAM" id="MobiDB-lite"/>
    </source>
</evidence>
<accession>A0A4Y9YTF3</accession>
<reference evidence="2 3" key="1">
    <citation type="submission" date="2019-01" db="EMBL/GenBank/DDBJ databases">
        <title>Genome sequencing of the rare red list fungi Fomitopsis rosea.</title>
        <authorList>
            <person name="Buettner E."/>
            <person name="Kellner H."/>
        </authorList>
    </citation>
    <scope>NUCLEOTIDE SEQUENCE [LARGE SCALE GENOMIC DNA]</scope>
    <source>
        <strain evidence="2 3">DSM 105464</strain>
    </source>
</reference>
<evidence type="ECO:0000313" key="2">
    <source>
        <dbReference type="EMBL" id="TFY64369.1"/>
    </source>
</evidence>
<organism evidence="2 3">
    <name type="scientific">Rhodofomes roseus</name>
    <dbReference type="NCBI Taxonomy" id="34475"/>
    <lineage>
        <taxon>Eukaryota</taxon>
        <taxon>Fungi</taxon>
        <taxon>Dikarya</taxon>
        <taxon>Basidiomycota</taxon>
        <taxon>Agaricomycotina</taxon>
        <taxon>Agaricomycetes</taxon>
        <taxon>Polyporales</taxon>
        <taxon>Rhodofomes</taxon>
    </lineage>
</organism>
<protein>
    <submittedName>
        <fullName evidence="2">Uncharacterized protein</fullName>
    </submittedName>
</protein>
<feature type="compositionally biased region" description="Basic and acidic residues" evidence="1">
    <location>
        <begin position="1"/>
        <end position="10"/>
    </location>
</feature>
<feature type="region of interest" description="Disordered" evidence="1">
    <location>
        <begin position="1"/>
        <end position="31"/>
    </location>
</feature>
<dbReference type="STRING" id="34475.A0A4Y9YTF3"/>
<proteinExistence type="predicted"/>